<feature type="transmembrane region" description="Helical" evidence="1">
    <location>
        <begin position="124"/>
        <end position="142"/>
    </location>
</feature>
<gene>
    <name evidence="2" type="ORF">EHQ30_10630</name>
</gene>
<dbReference type="Proteomes" id="UP000297891">
    <property type="component" value="Unassembled WGS sequence"/>
</dbReference>
<dbReference type="EMBL" id="RQFP01000001">
    <property type="protein sequence ID" value="TGK97015.1"/>
    <property type="molecule type" value="Genomic_DNA"/>
</dbReference>
<keyword evidence="3" id="KW-1185">Reference proteome</keyword>
<sequence>MDRLIGNISIIESVKVKIQKGRNWLLRFPKSYYFFITLYVFFYAFHCFWNWDEFMILNRSLELEAVNSGKQVSLLRLYPFQIIAVFVSAALYFLVCVGINVLFSLGCKEGKILRTHFVELFRNLIRLFFLFVCVLFLGNQILGYFLHSGVYSVLVIIFWTSVFLLFIIENGKLYRRLFQSTDRNTLLISHSLGYVNPILFVFFVLILANL</sequence>
<keyword evidence="1" id="KW-0812">Transmembrane</keyword>
<feature type="transmembrane region" description="Helical" evidence="1">
    <location>
        <begin position="148"/>
        <end position="167"/>
    </location>
</feature>
<proteinExistence type="predicted"/>
<keyword evidence="1" id="KW-0472">Membrane</keyword>
<evidence type="ECO:0000256" key="1">
    <source>
        <dbReference type="SAM" id="Phobius"/>
    </source>
</evidence>
<comment type="caution">
    <text evidence="2">The sequence shown here is derived from an EMBL/GenBank/DDBJ whole genome shotgun (WGS) entry which is preliminary data.</text>
</comment>
<organism evidence="2 3">
    <name type="scientific">Leptospira brenneri</name>
    <dbReference type="NCBI Taxonomy" id="2023182"/>
    <lineage>
        <taxon>Bacteria</taxon>
        <taxon>Pseudomonadati</taxon>
        <taxon>Spirochaetota</taxon>
        <taxon>Spirochaetia</taxon>
        <taxon>Leptospirales</taxon>
        <taxon>Leptospiraceae</taxon>
        <taxon>Leptospira</taxon>
    </lineage>
</organism>
<evidence type="ECO:0000313" key="2">
    <source>
        <dbReference type="EMBL" id="TGK97015.1"/>
    </source>
</evidence>
<name>A0A5F1ZBH9_9LEPT</name>
<reference evidence="2" key="1">
    <citation type="journal article" date="2019" name="PLoS Negl. Trop. Dis.">
        <title>Revisiting the worldwide diversity of Leptospira species in the environment.</title>
        <authorList>
            <person name="Vincent A.T."/>
            <person name="Schiettekatte O."/>
            <person name="Bourhy P."/>
            <person name="Veyrier F.J."/>
            <person name="Picardeau M."/>
        </authorList>
    </citation>
    <scope>NUCLEOTIDE SEQUENCE [LARGE SCALE GENOMIC DNA]</scope>
    <source>
        <strain evidence="2">201800277</strain>
    </source>
</reference>
<evidence type="ECO:0000313" key="3">
    <source>
        <dbReference type="Proteomes" id="UP000297891"/>
    </source>
</evidence>
<feature type="transmembrane region" description="Helical" evidence="1">
    <location>
        <begin position="32"/>
        <end position="51"/>
    </location>
</feature>
<evidence type="ECO:0008006" key="4">
    <source>
        <dbReference type="Google" id="ProtNLM"/>
    </source>
</evidence>
<protein>
    <recommendedName>
        <fullName evidence="4">DUF4271 domain-containing protein</fullName>
    </recommendedName>
</protein>
<accession>A0A5F1ZBH9</accession>
<keyword evidence="1" id="KW-1133">Transmembrane helix</keyword>
<feature type="transmembrane region" description="Helical" evidence="1">
    <location>
        <begin position="187"/>
        <end position="208"/>
    </location>
</feature>
<feature type="transmembrane region" description="Helical" evidence="1">
    <location>
        <begin position="78"/>
        <end position="103"/>
    </location>
</feature>
<dbReference type="OrthoDB" id="346063at2"/>
<dbReference type="AlphaFoldDB" id="A0A5F1ZBH9"/>